<dbReference type="AlphaFoldDB" id="A0A261RU17"/>
<evidence type="ECO:0000256" key="1">
    <source>
        <dbReference type="ARBA" id="ARBA00002633"/>
    </source>
</evidence>
<evidence type="ECO:0000313" key="8">
    <source>
        <dbReference type="Proteomes" id="UP000217005"/>
    </source>
</evidence>
<evidence type="ECO:0000256" key="3">
    <source>
        <dbReference type="ARBA" id="ARBA00022980"/>
    </source>
</evidence>
<dbReference type="NCBIfam" id="NF000955">
    <property type="entry name" value="PRK00099.1-1"/>
    <property type="match status" value="1"/>
</dbReference>
<proteinExistence type="inferred from homology"/>
<sequence>MSLNRQEKAVVIEEVSAQVGQAQSIVVAEYRGLDVASVTVLRKTARESGVYLRVLKNSLARRAVAGTAFESLSEQLTGPLIYGISADPVSAAKVLADFAKSNDKLVIKGGALPNNLLSQEGVKALATMPSRDELLSKLLGTMQAPIAQFVRTLNEVPTKFARGLAAVRDQKAAA</sequence>
<comment type="function">
    <text evidence="1 6">Forms part of the ribosomal stalk, playing a central role in the interaction of the ribosome with GTP-bound translation factors.</text>
</comment>
<evidence type="ECO:0000256" key="6">
    <source>
        <dbReference type="HAMAP-Rule" id="MF_00362"/>
    </source>
</evidence>
<keyword evidence="4 6" id="KW-0687">Ribonucleoprotein</keyword>
<accession>A0A261RU17</accession>
<evidence type="ECO:0000256" key="5">
    <source>
        <dbReference type="ARBA" id="ARBA00035202"/>
    </source>
</evidence>
<dbReference type="Proteomes" id="UP000217005">
    <property type="component" value="Unassembled WGS sequence"/>
</dbReference>
<comment type="similarity">
    <text evidence="2 6">Belongs to the universal ribosomal protein uL10 family.</text>
</comment>
<name>A0A261RU17_9BORD</name>
<evidence type="ECO:0000313" key="7">
    <source>
        <dbReference type="EMBL" id="OZI28257.1"/>
    </source>
</evidence>
<dbReference type="Gene3D" id="6.10.250.290">
    <property type="match status" value="1"/>
</dbReference>
<keyword evidence="6" id="KW-0699">rRNA-binding</keyword>
<dbReference type="EMBL" id="NEVL01000007">
    <property type="protein sequence ID" value="OZI28257.1"/>
    <property type="molecule type" value="Genomic_DNA"/>
</dbReference>
<dbReference type="HAMAP" id="MF_00362">
    <property type="entry name" value="Ribosomal_uL10"/>
    <property type="match status" value="1"/>
</dbReference>
<gene>
    <name evidence="6" type="primary">rplJ</name>
    <name evidence="7" type="ORF">CEG14_25435</name>
</gene>
<dbReference type="Gene3D" id="3.30.70.1730">
    <property type="match status" value="1"/>
</dbReference>
<dbReference type="SUPFAM" id="SSF160369">
    <property type="entry name" value="Ribosomal protein L10-like"/>
    <property type="match status" value="1"/>
</dbReference>
<dbReference type="RefSeq" id="WP_094829195.1">
    <property type="nucleotide sequence ID" value="NZ_NEVL01000007.1"/>
</dbReference>
<dbReference type="Pfam" id="PF00466">
    <property type="entry name" value="Ribosomal_L10"/>
    <property type="match status" value="1"/>
</dbReference>
<dbReference type="InterPro" id="IPR002363">
    <property type="entry name" value="Ribosomal_uL10_CS_bac"/>
</dbReference>
<dbReference type="InterPro" id="IPR001790">
    <property type="entry name" value="Ribosomal_uL10"/>
</dbReference>
<organism evidence="7 8">
    <name type="scientific">Bordetella genomosp. 1</name>
    <dbReference type="NCBI Taxonomy" id="1395607"/>
    <lineage>
        <taxon>Bacteria</taxon>
        <taxon>Pseudomonadati</taxon>
        <taxon>Pseudomonadota</taxon>
        <taxon>Betaproteobacteria</taxon>
        <taxon>Burkholderiales</taxon>
        <taxon>Alcaligenaceae</taxon>
        <taxon>Bordetella</taxon>
    </lineage>
</organism>
<keyword evidence="6" id="KW-0694">RNA-binding</keyword>
<dbReference type="GO" id="GO:0070180">
    <property type="term" value="F:large ribosomal subunit rRNA binding"/>
    <property type="evidence" value="ECO:0007669"/>
    <property type="project" value="UniProtKB-UniRule"/>
</dbReference>
<keyword evidence="3 6" id="KW-0689">Ribosomal protein</keyword>
<protein>
    <recommendedName>
        <fullName evidence="5 6">Large ribosomal subunit protein uL10</fullName>
    </recommendedName>
</protein>
<dbReference type="GO" id="GO:0015934">
    <property type="term" value="C:large ribosomal subunit"/>
    <property type="evidence" value="ECO:0007669"/>
    <property type="project" value="InterPro"/>
</dbReference>
<dbReference type="GO" id="GO:0006412">
    <property type="term" value="P:translation"/>
    <property type="evidence" value="ECO:0007669"/>
    <property type="project" value="UniProtKB-UniRule"/>
</dbReference>
<dbReference type="InterPro" id="IPR043141">
    <property type="entry name" value="Ribosomal_uL10-like_sf"/>
</dbReference>
<dbReference type="PANTHER" id="PTHR11560">
    <property type="entry name" value="39S RIBOSOMAL PROTEIN L10, MITOCHONDRIAL"/>
    <property type="match status" value="1"/>
</dbReference>
<dbReference type="InterPro" id="IPR047865">
    <property type="entry name" value="Ribosomal_uL10_bac_type"/>
</dbReference>
<evidence type="ECO:0000256" key="2">
    <source>
        <dbReference type="ARBA" id="ARBA00008889"/>
    </source>
</evidence>
<reference evidence="7 8" key="1">
    <citation type="submission" date="2017-05" db="EMBL/GenBank/DDBJ databases">
        <title>Complete and WGS of Bordetella genogroups.</title>
        <authorList>
            <person name="Spilker T."/>
            <person name="LiPuma J."/>
        </authorList>
    </citation>
    <scope>NUCLEOTIDE SEQUENCE [LARGE SCALE GENOMIC DNA]</scope>
    <source>
        <strain evidence="7 8">AU17610</strain>
    </source>
</reference>
<dbReference type="OrthoDB" id="9808307at2"/>
<dbReference type="GO" id="GO:0003735">
    <property type="term" value="F:structural constituent of ribosome"/>
    <property type="evidence" value="ECO:0007669"/>
    <property type="project" value="InterPro"/>
</dbReference>
<dbReference type="InterPro" id="IPR022973">
    <property type="entry name" value="Ribosomal_uL10_bac"/>
</dbReference>
<dbReference type="PROSITE" id="PS01109">
    <property type="entry name" value="RIBOSOMAL_L10"/>
    <property type="match status" value="1"/>
</dbReference>
<comment type="subunit">
    <text evidence="6">Part of the ribosomal stalk of the 50S ribosomal subunit. The N-terminus interacts with L11 and the large rRNA to form the base of the stalk. The C-terminus forms an elongated spine to which L12 dimers bind in a sequential fashion forming a multimeric L10(L12)X complex.</text>
</comment>
<dbReference type="CDD" id="cd05797">
    <property type="entry name" value="Ribosomal_L10"/>
    <property type="match status" value="1"/>
</dbReference>
<comment type="caution">
    <text evidence="7">The sequence shown here is derived from an EMBL/GenBank/DDBJ whole genome shotgun (WGS) entry which is preliminary data.</text>
</comment>
<evidence type="ECO:0000256" key="4">
    <source>
        <dbReference type="ARBA" id="ARBA00023274"/>
    </source>
</evidence>